<name>A0A382RUN2_9ZZZZ</name>
<dbReference type="AlphaFoldDB" id="A0A382RUN2"/>
<evidence type="ECO:0000259" key="2">
    <source>
        <dbReference type="Pfam" id="PF02746"/>
    </source>
</evidence>
<feature type="domain" description="Mandelate racemase/muconate lactonizing enzyme N-terminal" evidence="2">
    <location>
        <begin position="20"/>
        <end position="101"/>
    </location>
</feature>
<proteinExistence type="predicted"/>
<dbReference type="Pfam" id="PF02746">
    <property type="entry name" value="MR_MLE_N"/>
    <property type="match status" value="1"/>
</dbReference>
<dbReference type="SUPFAM" id="SSF54826">
    <property type="entry name" value="Enolase N-terminal domain-like"/>
    <property type="match status" value="1"/>
</dbReference>
<keyword evidence="1" id="KW-0456">Lyase</keyword>
<protein>
    <recommendedName>
        <fullName evidence="2">Mandelate racemase/muconate lactonizing enzyme N-terminal domain-containing protein</fullName>
    </recommendedName>
</protein>
<gene>
    <name evidence="3" type="ORF">METZ01_LOCUS354227</name>
</gene>
<dbReference type="GO" id="GO:0016829">
    <property type="term" value="F:lyase activity"/>
    <property type="evidence" value="ECO:0007669"/>
    <property type="project" value="UniProtKB-KW"/>
</dbReference>
<dbReference type="InterPro" id="IPR013341">
    <property type="entry name" value="Mandelate_racemase_N_dom"/>
</dbReference>
<dbReference type="PANTHER" id="PTHR48080:SF2">
    <property type="entry name" value="D-GALACTONATE DEHYDRATASE"/>
    <property type="match status" value="1"/>
</dbReference>
<sequence>MKTTGFRLLQLGTPWRNLSYIVIDTDQGISGVGEARVLGKTHTVSEYLKDVQRHFIGHDPFDIEALYRRFTLLDFGKSGEVVHTGLAMVEMAFWDIIGKATD</sequence>
<reference evidence="3" key="1">
    <citation type="submission" date="2018-05" db="EMBL/GenBank/DDBJ databases">
        <authorList>
            <person name="Lanie J.A."/>
            <person name="Ng W.-L."/>
            <person name="Kazmierczak K.M."/>
            <person name="Andrzejewski T.M."/>
            <person name="Davidsen T.M."/>
            <person name="Wayne K.J."/>
            <person name="Tettelin H."/>
            <person name="Glass J.I."/>
            <person name="Rusch D."/>
            <person name="Podicherti R."/>
            <person name="Tsui H.-C.T."/>
            <person name="Winkler M.E."/>
        </authorList>
    </citation>
    <scope>NUCLEOTIDE SEQUENCE</scope>
</reference>
<evidence type="ECO:0000313" key="3">
    <source>
        <dbReference type="EMBL" id="SVD01373.1"/>
    </source>
</evidence>
<feature type="non-terminal residue" evidence="3">
    <location>
        <position position="102"/>
    </location>
</feature>
<organism evidence="3">
    <name type="scientific">marine metagenome</name>
    <dbReference type="NCBI Taxonomy" id="408172"/>
    <lineage>
        <taxon>unclassified sequences</taxon>
        <taxon>metagenomes</taxon>
        <taxon>ecological metagenomes</taxon>
    </lineage>
</organism>
<dbReference type="InterPro" id="IPR034593">
    <property type="entry name" value="DgoD-like"/>
</dbReference>
<accession>A0A382RUN2</accession>
<dbReference type="InterPro" id="IPR029017">
    <property type="entry name" value="Enolase-like_N"/>
</dbReference>
<evidence type="ECO:0000256" key="1">
    <source>
        <dbReference type="ARBA" id="ARBA00023239"/>
    </source>
</evidence>
<dbReference type="PANTHER" id="PTHR48080">
    <property type="entry name" value="D-GALACTONATE DEHYDRATASE-RELATED"/>
    <property type="match status" value="1"/>
</dbReference>
<dbReference type="EMBL" id="UINC01124314">
    <property type="protein sequence ID" value="SVD01373.1"/>
    <property type="molecule type" value="Genomic_DNA"/>
</dbReference>
<dbReference type="Gene3D" id="3.30.390.10">
    <property type="entry name" value="Enolase-like, N-terminal domain"/>
    <property type="match status" value="1"/>
</dbReference>